<dbReference type="AlphaFoldDB" id="A0A8S2VTD6"/>
<sequence>MKRTDNVIAPRRELAVQFWNKIDMNDDPEDANQNIQFMKSELANQVINFDNVKVS</sequence>
<evidence type="ECO:0000313" key="2">
    <source>
        <dbReference type="Proteomes" id="UP000676336"/>
    </source>
</evidence>
<reference evidence="1" key="1">
    <citation type="submission" date="2021-02" db="EMBL/GenBank/DDBJ databases">
        <authorList>
            <person name="Nowell W R."/>
        </authorList>
    </citation>
    <scope>NUCLEOTIDE SEQUENCE</scope>
</reference>
<accession>A0A8S2VTD6</accession>
<evidence type="ECO:0000313" key="1">
    <source>
        <dbReference type="EMBL" id="CAF4417219.1"/>
    </source>
</evidence>
<name>A0A8S2VTD6_9BILA</name>
<proteinExistence type="predicted"/>
<dbReference type="Proteomes" id="UP000676336">
    <property type="component" value="Unassembled WGS sequence"/>
</dbReference>
<organism evidence="1 2">
    <name type="scientific">Rotaria magnacalcarata</name>
    <dbReference type="NCBI Taxonomy" id="392030"/>
    <lineage>
        <taxon>Eukaryota</taxon>
        <taxon>Metazoa</taxon>
        <taxon>Spiralia</taxon>
        <taxon>Gnathifera</taxon>
        <taxon>Rotifera</taxon>
        <taxon>Eurotatoria</taxon>
        <taxon>Bdelloidea</taxon>
        <taxon>Philodinida</taxon>
        <taxon>Philodinidae</taxon>
        <taxon>Rotaria</taxon>
    </lineage>
</organism>
<dbReference type="EMBL" id="CAJOBI010061437">
    <property type="protein sequence ID" value="CAF4417219.1"/>
    <property type="molecule type" value="Genomic_DNA"/>
</dbReference>
<feature type="non-terminal residue" evidence="1">
    <location>
        <position position="1"/>
    </location>
</feature>
<protein>
    <submittedName>
        <fullName evidence="1">Uncharacterized protein</fullName>
    </submittedName>
</protein>
<gene>
    <name evidence="1" type="ORF">SMN809_LOCUS31184</name>
</gene>
<comment type="caution">
    <text evidence="1">The sequence shown here is derived from an EMBL/GenBank/DDBJ whole genome shotgun (WGS) entry which is preliminary data.</text>
</comment>